<dbReference type="AlphaFoldDB" id="A0A423WJX8"/>
<evidence type="ECO:0000313" key="2">
    <source>
        <dbReference type="EMBL" id="ROW03610.1"/>
    </source>
</evidence>
<comment type="caution">
    <text evidence="2">The sequence shown here is derived from an EMBL/GenBank/DDBJ whole genome shotgun (WGS) entry which is preliminary data.</text>
</comment>
<dbReference type="Proteomes" id="UP000285146">
    <property type="component" value="Unassembled WGS sequence"/>
</dbReference>
<proteinExistence type="predicted"/>
<sequence length="348" mass="40281">MSQGDARKRRAAMFTRRFSPAVALDLPNNDVAQALNDYEMEQVAIRNREAEGLMKGFQEWLISDRNEGDERYAELHRECTEVIQVWIKFQADYPDVGIMMPGSKGPPSVATLKETVDSAIRSWKTRHEEGFGKVRKNFQDFSETVLDFSDIFTIIPQGDKYISLFTGIISTVVKASARTSQIGEGFSNALVDITKDMNFSRKQFKIHQGPDMQALVTQLYVKYLKFFCYCMEWFSSKRKRIVAALKQDFYNDEVKTRVDEIKGVVKEINRQAQWETDKRVHEQPTMSELRDMLKELFPNIASRPSQTVEQSHNVVVVNREELQAHRRAAPVRLGKHSYALWKRNIIVR</sequence>
<gene>
    <name evidence="2" type="ORF">VPNG_07167</name>
</gene>
<reference evidence="2 3" key="1">
    <citation type="submission" date="2015-09" db="EMBL/GenBank/DDBJ databases">
        <title>Host preference determinants of Valsa canker pathogens revealed by comparative genomics.</title>
        <authorList>
            <person name="Yin Z."/>
            <person name="Huang L."/>
        </authorList>
    </citation>
    <scope>NUCLEOTIDE SEQUENCE [LARGE SCALE GENOMIC DNA]</scope>
    <source>
        <strain evidence="2 3">SXYLt</strain>
    </source>
</reference>
<evidence type="ECO:0000259" key="1">
    <source>
        <dbReference type="Pfam" id="PF24809"/>
    </source>
</evidence>
<protein>
    <recommendedName>
        <fullName evidence="1">DUF7708 domain-containing protein</fullName>
    </recommendedName>
</protein>
<dbReference type="EMBL" id="LKEB01000049">
    <property type="protein sequence ID" value="ROW03610.1"/>
    <property type="molecule type" value="Genomic_DNA"/>
</dbReference>
<feature type="domain" description="DUF7708" evidence="1">
    <location>
        <begin position="137"/>
        <end position="275"/>
    </location>
</feature>
<name>A0A423WJX8_9PEZI</name>
<accession>A0A423WJX8</accession>
<evidence type="ECO:0000313" key="3">
    <source>
        <dbReference type="Proteomes" id="UP000285146"/>
    </source>
</evidence>
<dbReference type="STRING" id="1230097.A0A423WJX8"/>
<dbReference type="OrthoDB" id="5212654at2759"/>
<dbReference type="InterPro" id="IPR056125">
    <property type="entry name" value="DUF7708"/>
</dbReference>
<dbReference type="Pfam" id="PF24809">
    <property type="entry name" value="DUF7708"/>
    <property type="match status" value="1"/>
</dbReference>
<dbReference type="InParanoid" id="A0A423WJX8"/>
<keyword evidence="3" id="KW-1185">Reference proteome</keyword>
<organism evidence="2 3">
    <name type="scientific">Cytospora leucostoma</name>
    <dbReference type="NCBI Taxonomy" id="1230097"/>
    <lineage>
        <taxon>Eukaryota</taxon>
        <taxon>Fungi</taxon>
        <taxon>Dikarya</taxon>
        <taxon>Ascomycota</taxon>
        <taxon>Pezizomycotina</taxon>
        <taxon>Sordariomycetes</taxon>
        <taxon>Sordariomycetidae</taxon>
        <taxon>Diaporthales</taxon>
        <taxon>Cytosporaceae</taxon>
        <taxon>Cytospora</taxon>
    </lineage>
</organism>